<keyword evidence="3" id="KW-1185">Reference proteome</keyword>
<feature type="domain" description="DinB-like" evidence="1">
    <location>
        <begin position="10"/>
        <end position="150"/>
    </location>
</feature>
<evidence type="ECO:0000313" key="3">
    <source>
        <dbReference type="Proteomes" id="UP000185478"/>
    </source>
</evidence>
<organism evidence="2 3">
    <name type="scientific">Corynebacterium aquilae DSM 44791</name>
    <dbReference type="NCBI Taxonomy" id="1431546"/>
    <lineage>
        <taxon>Bacteria</taxon>
        <taxon>Bacillati</taxon>
        <taxon>Actinomycetota</taxon>
        <taxon>Actinomycetes</taxon>
        <taxon>Mycobacteriales</taxon>
        <taxon>Corynebacteriaceae</taxon>
        <taxon>Corynebacterium</taxon>
    </lineage>
</organism>
<dbReference type="Gene3D" id="1.20.120.450">
    <property type="entry name" value="dinb family like domain"/>
    <property type="match status" value="1"/>
</dbReference>
<dbReference type="InterPro" id="IPR024775">
    <property type="entry name" value="DinB-like"/>
</dbReference>
<name>A0A1L7CFY7_9CORY</name>
<evidence type="ECO:0000259" key="1">
    <source>
        <dbReference type="Pfam" id="PF12867"/>
    </source>
</evidence>
<reference evidence="2 3" key="1">
    <citation type="submission" date="2014-08" db="EMBL/GenBank/DDBJ databases">
        <title>Complete genome sequence of Corynebacterium aquilae S-613T(T) (=DSM 44791(T)), isolated from the choana of a healthy golden eagle.</title>
        <authorList>
            <person name="Ruckert C."/>
            <person name="Albersmeier A."/>
            <person name="Winkler A."/>
            <person name="Kalinowski J."/>
        </authorList>
    </citation>
    <scope>NUCLEOTIDE SEQUENCE [LARGE SCALE GENOMIC DNA]</scope>
    <source>
        <strain evidence="2 3">S-613</strain>
    </source>
</reference>
<gene>
    <name evidence="2" type="ORF">CAQU_06480</name>
</gene>
<dbReference type="AlphaFoldDB" id="A0A1L7CFY7"/>
<sequence length="158" mass="17538">MFAEFCSRAIEQLRQLATLRDEQLDATLGNHVNHVGWLLWHAGRQMDMQLSDISGQPQIWTNFSPILDLGPLGDTMGYGHTPAQVHAIRPRNAAVLVEYVDKCLRATVAYATSLTPESWADIVDDSWQPPVTRLMRLVSIVDDCTQHLAQALFIAGAG</sequence>
<evidence type="ECO:0000313" key="2">
    <source>
        <dbReference type="EMBL" id="APT84772.1"/>
    </source>
</evidence>
<dbReference type="STRING" id="1431546.CAQU_06480"/>
<dbReference type="SUPFAM" id="SSF109854">
    <property type="entry name" value="DinB/YfiT-like putative metalloenzymes"/>
    <property type="match status" value="1"/>
</dbReference>
<dbReference type="KEGG" id="caqu:CAQU_06480"/>
<protein>
    <recommendedName>
        <fullName evidence="1">DinB-like domain-containing protein</fullName>
    </recommendedName>
</protein>
<dbReference type="Proteomes" id="UP000185478">
    <property type="component" value="Chromosome"/>
</dbReference>
<accession>A0A1L7CFY7</accession>
<dbReference type="InterPro" id="IPR034660">
    <property type="entry name" value="DinB/YfiT-like"/>
</dbReference>
<dbReference type="Pfam" id="PF12867">
    <property type="entry name" value="DinB_2"/>
    <property type="match status" value="1"/>
</dbReference>
<proteinExistence type="predicted"/>
<dbReference type="EMBL" id="CP009245">
    <property type="protein sequence ID" value="APT84772.1"/>
    <property type="molecule type" value="Genomic_DNA"/>
</dbReference>